<dbReference type="PANTHER" id="PTHR43806">
    <property type="entry name" value="PEPTIDASE S8"/>
    <property type="match status" value="1"/>
</dbReference>
<keyword evidence="7" id="KW-0732">Signal</keyword>
<comment type="similarity">
    <text evidence="1 5 6">Belongs to the peptidase S8 family.</text>
</comment>
<sequence>MANSLRRRAFRVSLLAVVAASGVAGLSTPAQAEPGESAAILHAAPGQTVVKDRFVVVFKDTTVGTAAVRTTADNLLRAHGGHLRHTYDSALRGFSADMTEQAAQAVAKNPNVAFVQQAYEVKALDTQTNATWGLDRVDQRDRPLNGTFTYPANPGQGVRVVVIDTGINASHAEFTGRVAAGYDFVDNDSNPSDCNGHGTHVAGTAAGRTYGLAKAATISAVRVLNCQGSGSNDDIIAGINWVKNNAPRPAVVNYSIGCSQRCSDPATDQAVKDLIASGVQFVQAAGNSNDDTCYYSPQYVSAAITVGNSTSTDTRSSSSNWGSCVDIFAPGTSITSAWHTGTTATNTITGTSMASPHVAGAAAIYLGQNRAATPAQVHGALVNNASTNKLTGINTGSPNRLLHTAFMNGTTPSPTCPAVTSTTDVTIPDNTTVHSNIGISCTGNASAGSTVTVDIVHTYRGDLVIDLVAPDGSTYRLKNSSDSDSADNVSGTATVDLSGEARSGTWRLRVQDIATGDTGYINSWTLQL</sequence>
<feature type="signal peptide" evidence="7">
    <location>
        <begin position="1"/>
        <end position="32"/>
    </location>
</feature>
<dbReference type="PROSITE" id="PS51892">
    <property type="entry name" value="SUBTILASE"/>
    <property type="match status" value="1"/>
</dbReference>
<dbReference type="PANTHER" id="PTHR43806:SF11">
    <property type="entry name" value="CEREVISIN-RELATED"/>
    <property type="match status" value="1"/>
</dbReference>
<dbReference type="InterPro" id="IPR015500">
    <property type="entry name" value="Peptidase_S8_subtilisin-rel"/>
</dbReference>
<keyword evidence="3 5" id="KW-0378">Hydrolase</keyword>
<keyword evidence="2 5" id="KW-0645">Protease</keyword>
<reference evidence="10" key="1">
    <citation type="submission" date="2016-10" db="EMBL/GenBank/DDBJ databases">
        <authorList>
            <person name="Varghese N."/>
            <person name="Submissions S."/>
        </authorList>
    </citation>
    <scope>NUCLEOTIDE SEQUENCE [LARGE SCALE GENOMIC DNA]</scope>
    <source>
        <strain evidence="10">CGMCC 4.6609</strain>
    </source>
</reference>
<dbReference type="InterPro" id="IPR023827">
    <property type="entry name" value="Peptidase_S8_Asp-AS"/>
</dbReference>
<evidence type="ECO:0000256" key="5">
    <source>
        <dbReference type="PROSITE-ProRule" id="PRU01240"/>
    </source>
</evidence>
<feature type="chain" id="PRO_5011644364" evidence="7">
    <location>
        <begin position="33"/>
        <end position="528"/>
    </location>
</feature>
<dbReference type="GO" id="GO:0004252">
    <property type="term" value="F:serine-type endopeptidase activity"/>
    <property type="evidence" value="ECO:0007669"/>
    <property type="project" value="UniProtKB-UniRule"/>
</dbReference>
<accession>A0A1H0IFF9</accession>
<dbReference type="Gene3D" id="3.30.70.80">
    <property type="entry name" value="Peptidase S8 propeptide/proteinase inhibitor I9"/>
    <property type="match status" value="1"/>
</dbReference>
<evidence type="ECO:0000256" key="2">
    <source>
        <dbReference type="ARBA" id="ARBA00022670"/>
    </source>
</evidence>
<evidence type="ECO:0000256" key="6">
    <source>
        <dbReference type="RuleBase" id="RU003355"/>
    </source>
</evidence>
<evidence type="ECO:0000256" key="1">
    <source>
        <dbReference type="ARBA" id="ARBA00011073"/>
    </source>
</evidence>
<dbReference type="FunFam" id="3.40.50.200:FF:000014">
    <property type="entry name" value="Proteinase K"/>
    <property type="match status" value="1"/>
</dbReference>
<dbReference type="PROSITE" id="PS00136">
    <property type="entry name" value="SUBTILASE_ASP"/>
    <property type="match status" value="1"/>
</dbReference>
<proteinExistence type="inferred from homology"/>
<feature type="active site" description="Charge relay system" evidence="5">
    <location>
        <position position="352"/>
    </location>
</feature>
<dbReference type="InterPro" id="IPR002884">
    <property type="entry name" value="P_dom"/>
</dbReference>
<gene>
    <name evidence="9" type="ORF">SAMN05421507_10285</name>
</gene>
<dbReference type="STRING" id="641025.SAMN05421507_10285"/>
<dbReference type="Pfam" id="PF01483">
    <property type="entry name" value="P_proprotein"/>
    <property type="match status" value="1"/>
</dbReference>
<dbReference type="EMBL" id="FNIX01000002">
    <property type="protein sequence ID" value="SDO30219.1"/>
    <property type="molecule type" value="Genomic_DNA"/>
</dbReference>
<dbReference type="InterPro" id="IPR036852">
    <property type="entry name" value="Peptidase_S8/S53_dom_sf"/>
</dbReference>
<evidence type="ECO:0000256" key="3">
    <source>
        <dbReference type="ARBA" id="ARBA00022801"/>
    </source>
</evidence>
<dbReference type="Gene3D" id="3.40.50.200">
    <property type="entry name" value="Peptidase S8/S53 domain"/>
    <property type="match status" value="1"/>
</dbReference>
<dbReference type="InterPro" id="IPR006311">
    <property type="entry name" value="TAT_signal"/>
</dbReference>
<dbReference type="InterPro" id="IPR022398">
    <property type="entry name" value="Peptidase_S8_His-AS"/>
</dbReference>
<dbReference type="Gene3D" id="2.60.120.260">
    <property type="entry name" value="Galactose-binding domain-like"/>
    <property type="match status" value="1"/>
</dbReference>
<keyword evidence="4 5" id="KW-0720">Serine protease</keyword>
<dbReference type="Pfam" id="PF00082">
    <property type="entry name" value="Peptidase_S8"/>
    <property type="match status" value="1"/>
</dbReference>
<dbReference type="PROSITE" id="PS51829">
    <property type="entry name" value="P_HOMO_B"/>
    <property type="match status" value="1"/>
</dbReference>
<dbReference type="InterPro" id="IPR034193">
    <property type="entry name" value="PCSK9_ProteinaseK-like"/>
</dbReference>
<keyword evidence="10" id="KW-1185">Reference proteome</keyword>
<evidence type="ECO:0000256" key="7">
    <source>
        <dbReference type="SAM" id="SignalP"/>
    </source>
</evidence>
<feature type="domain" description="P/Homo B" evidence="8">
    <location>
        <begin position="410"/>
        <end position="528"/>
    </location>
</feature>
<dbReference type="InterPro" id="IPR050131">
    <property type="entry name" value="Peptidase_S8_subtilisin-like"/>
</dbReference>
<dbReference type="InterPro" id="IPR000209">
    <property type="entry name" value="Peptidase_S8/S53_dom"/>
</dbReference>
<feature type="active site" description="Charge relay system" evidence="5">
    <location>
        <position position="197"/>
    </location>
</feature>
<evidence type="ECO:0000313" key="9">
    <source>
        <dbReference type="EMBL" id="SDO30219.1"/>
    </source>
</evidence>
<feature type="active site" description="Charge relay system" evidence="5">
    <location>
        <position position="164"/>
    </location>
</feature>
<dbReference type="SUPFAM" id="SSF52743">
    <property type="entry name" value="Subtilisin-like"/>
    <property type="match status" value="1"/>
</dbReference>
<dbReference type="PRINTS" id="PR00723">
    <property type="entry name" value="SUBTILISIN"/>
</dbReference>
<dbReference type="GO" id="GO:0006508">
    <property type="term" value="P:proteolysis"/>
    <property type="evidence" value="ECO:0007669"/>
    <property type="project" value="UniProtKB-KW"/>
</dbReference>
<evidence type="ECO:0000313" key="10">
    <source>
        <dbReference type="Proteomes" id="UP000199691"/>
    </source>
</evidence>
<dbReference type="Pfam" id="PF05922">
    <property type="entry name" value="Inhibitor_I9"/>
    <property type="match status" value="1"/>
</dbReference>
<dbReference type="PROSITE" id="PS00137">
    <property type="entry name" value="SUBTILASE_HIS"/>
    <property type="match status" value="1"/>
</dbReference>
<name>A0A1H0IFF9_9PSEU</name>
<dbReference type="CDD" id="cd04077">
    <property type="entry name" value="Peptidases_S8_PCSK9_ProteinaseK_like"/>
    <property type="match status" value="1"/>
</dbReference>
<evidence type="ECO:0000256" key="4">
    <source>
        <dbReference type="ARBA" id="ARBA00022825"/>
    </source>
</evidence>
<dbReference type="GO" id="GO:0005615">
    <property type="term" value="C:extracellular space"/>
    <property type="evidence" value="ECO:0007669"/>
    <property type="project" value="TreeGrafter"/>
</dbReference>
<dbReference type="SUPFAM" id="SSF54897">
    <property type="entry name" value="Protease propeptides/inhibitors"/>
    <property type="match status" value="1"/>
</dbReference>
<dbReference type="InterPro" id="IPR010259">
    <property type="entry name" value="S8pro/Inhibitor_I9"/>
</dbReference>
<dbReference type="PROSITE" id="PS00138">
    <property type="entry name" value="SUBTILASE_SER"/>
    <property type="match status" value="1"/>
</dbReference>
<dbReference type="InterPro" id="IPR037045">
    <property type="entry name" value="S8pro/Inhibitor_I9_sf"/>
</dbReference>
<dbReference type="AlphaFoldDB" id="A0A1H0IFF9"/>
<dbReference type="InterPro" id="IPR023828">
    <property type="entry name" value="Peptidase_S8_Ser-AS"/>
</dbReference>
<organism evidence="9 10">
    <name type="scientific">Lentzea jiangxiensis</name>
    <dbReference type="NCBI Taxonomy" id="641025"/>
    <lineage>
        <taxon>Bacteria</taxon>
        <taxon>Bacillati</taxon>
        <taxon>Actinomycetota</taxon>
        <taxon>Actinomycetes</taxon>
        <taxon>Pseudonocardiales</taxon>
        <taxon>Pseudonocardiaceae</taxon>
        <taxon>Lentzea</taxon>
    </lineage>
</organism>
<protein>
    <submittedName>
        <fullName evidence="9">Peptidase inhibitor I9</fullName>
    </submittedName>
</protein>
<dbReference type="OrthoDB" id="9813435at2"/>
<dbReference type="RefSeq" id="WP_090096154.1">
    <property type="nucleotide sequence ID" value="NZ_FNIX01000002.1"/>
</dbReference>
<dbReference type="Proteomes" id="UP000199691">
    <property type="component" value="Unassembled WGS sequence"/>
</dbReference>
<evidence type="ECO:0000259" key="8">
    <source>
        <dbReference type="PROSITE" id="PS51829"/>
    </source>
</evidence>
<dbReference type="InterPro" id="IPR008979">
    <property type="entry name" value="Galactose-bd-like_sf"/>
</dbReference>
<dbReference type="PROSITE" id="PS51318">
    <property type="entry name" value="TAT"/>
    <property type="match status" value="1"/>
</dbReference>
<dbReference type="SUPFAM" id="SSF49785">
    <property type="entry name" value="Galactose-binding domain-like"/>
    <property type="match status" value="1"/>
</dbReference>